<keyword evidence="1" id="KW-0472">Membrane</keyword>
<dbReference type="RefSeq" id="WP_183416264.1">
    <property type="nucleotide sequence ID" value="NZ_JACHXA010000004.1"/>
</dbReference>
<gene>
    <name evidence="2" type="ORF">FHR98_001720</name>
</gene>
<sequence>MRAGRLGFQKLVLATELAVIFGGLLAFGIGHSWIEQPELGDALDEIGTLASGLADEGGRLLKELTADGDDAAN</sequence>
<keyword evidence="3" id="KW-1185">Reference proteome</keyword>
<name>A0A839SWW3_9PROT</name>
<evidence type="ECO:0000313" key="3">
    <source>
        <dbReference type="Proteomes" id="UP000581135"/>
    </source>
</evidence>
<accession>A0A839SWW3</accession>
<keyword evidence="1" id="KW-0812">Transmembrane</keyword>
<reference evidence="2 3" key="1">
    <citation type="submission" date="2020-08" db="EMBL/GenBank/DDBJ databases">
        <title>Genomic Encyclopedia of Type Strains, Phase III (KMG-III): the genomes of soil and plant-associated and newly described type strains.</title>
        <authorList>
            <person name="Whitman W."/>
        </authorList>
    </citation>
    <scope>NUCLEOTIDE SEQUENCE [LARGE SCALE GENOMIC DNA]</scope>
    <source>
        <strain evidence="2 3">CECT 8803</strain>
    </source>
</reference>
<keyword evidence="1" id="KW-1133">Transmembrane helix</keyword>
<evidence type="ECO:0000256" key="1">
    <source>
        <dbReference type="SAM" id="Phobius"/>
    </source>
</evidence>
<evidence type="ECO:0000313" key="2">
    <source>
        <dbReference type="EMBL" id="MBB3065433.1"/>
    </source>
</evidence>
<dbReference type="AlphaFoldDB" id="A0A839SWW3"/>
<dbReference type="Proteomes" id="UP000581135">
    <property type="component" value="Unassembled WGS sequence"/>
</dbReference>
<dbReference type="EMBL" id="JACHXA010000004">
    <property type="protein sequence ID" value="MBB3065433.1"/>
    <property type="molecule type" value="Genomic_DNA"/>
</dbReference>
<proteinExistence type="predicted"/>
<feature type="transmembrane region" description="Helical" evidence="1">
    <location>
        <begin position="12"/>
        <end position="34"/>
    </location>
</feature>
<protein>
    <submittedName>
        <fullName evidence="2">Uncharacterized protein</fullName>
    </submittedName>
</protein>
<organism evidence="2 3">
    <name type="scientific">Limibacillus halophilus</name>
    <dbReference type="NCBI Taxonomy" id="1579333"/>
    <lineage>
        <taxon>Bacteria</taxon>
        <taxon>Pseudomonadati</taxon>
        <taxon>Pseudomonadota</taxon>
        <taxon>Alphaproteobacteria</taxon>
        <taxon>Rhodospirillales</taxon>
        <taxon>Rhodovibrionaceae</taxon>
        <taxon>Limibacillus</taxon>
    </lineage>
</organism>
<comment type="caution">
    <text evidence="2">The sequence shown here is derived from an EMBL/GenBank/DDBJ whole genome shotgun (WGS) entry which is preliminary data.</text>
</comment>